<dbReference type="EMBL" id="CP094358">
    <property type="protein sequence ID" value="UOB17048.1"/>
    <property type="molecule type" value="Genomic_DNA"/>
</dbReference>
<dbReference type="InterPro" id="IPR002068">
    <property type="entry name" value="A-crystallin/Hsp20_dom"/>
</dbReference>
<comment type="similarity">
    <text evidence="1 2">Belongs to the small heat shock protein (HSP20) family.</text>
</comment>
<proteinExistence type="inferred from homology"/>
<dbReference type="InterPro" id="IPR031107">
    <property type="entry name" value="Small_HSP"/>
</dbReference>
<feature type="domain" description="CS" evidence="4">
    <location>
        <begin position="33"/>
        <end position="141"/>
    </location>
</feature>
<evidence type="ECO:0000313" key="5">
    <source>
        <dbReference type="EMBL" id="UOB17048.1"/>
    </source>
</evidence>
<dbReference type="Proteomes" id="UP000831290">
    <property type="component" value="Chromosome"/>
</dbReference>
<dbReference type="InterPro" id="IPR008978">
    <property type="entry name" value="HSP20-like_chaperone"/>
</dbReference>
<protein>
    <submittedName>
        <fullName evidence="5">Hsp20/alpha crystallin family protein</fullName>
    </submittedName>
</protein>
<reference evidence="5" key="1">
    <citation type="submission" date="2022-03" db="EMBL/GenBank/DDBJ databases">
        <title>Description of Abyssus ytuae gen. nov., sp. nov., a novel member of the family Flavobacteriaceae isolated from the sediment of Mariana Trench.</title>
        <authorList>
            <person name="Zhang J."/>
            <person name="Xu X."/>
        </authorList>
    </citation>
    <scope>NUCLEOTIDE SEQUENCE</scope>
    <source>
        <strain evidence="5">MT3330</strain>
    </source>
</reference>
<evidence type="ECO:0000313" key="6">
    <source>
        <dbReference type="Proteomes" id="UP000831290"/>
    </source>
</evidence>
<dbReference type="InterPro" id="IPR007052">
    <property type="entry name" value="CS_dom"/>
</dbReference>
<dbReference type="KEGG" id="fbm:MQE35_15070"/>
<dbReference type="AlphaFoldDB" id="A0A9E7D1F7"/>
<name>A0A9E7D1F7_9FLAO</name>
<dbReference type="Pfam" id="PF00011">
    <property type="entry name" value="HSP20"/>
    <property type="match status" value="1"/>
</dbReference>
<dbReference type="RefSeq" id="WP_255842312.1">
    <property type="nucleotide sequence ID" value="NZ_CP094358.1"/>
</dbReference>
<evidence type="ECO:0000259" key="3">
    <source>
        <dbReference type="PROSITE" id="PS01031"/>
    </source>
</evidence>
<evidence type="ECO:0000259" key="4">
    <source>
        <dbReference type="PROSITE" id="PS51203"/>
    </source>
</evidence>
<dbReference type="Gene3D" id="2.60.40.790">
    <property type="match status" value="1"/>
</dbReference>
<dbReference type="CDD" id="cd06471">
    <property type="entry name" value="ACD_LpsHSP_like"/>
    <property type="match status" value="1"/>
</dbReference>
<evidence type="ECO:0000256" key="2">
    <source>
        <dbReference type="RuleBase" id="RU003616"/>
    </source>
</evidence>
<accession>A0A9E7D1F7</accession>
<dbReference type="SUPFAM" id="SSF49764">
    <property type="entry name" value="HSP20-like chaperones"/>
    <property type="match status" value="1"/>
</dbReference>
<dbReference type="PROSITE" id="PS01031">
    <property type="entry name" value="SHSP"/>
    <property type="match status" value="1"/>
</dbReference>
<sequence>MSLIKRNPVVTLPSLFDEFFKPDWLGGMESFNSTVPAVNVKETDNNFSIELAVPGMKKDDFNVEVDENILTISAETKTEKEDKAEDGKYMRKEFSYSTFKRSFTLPETVNDEEIKASYEDGVLKLVLPKREEALPKPKRLIEIG</sequence>
<organism evidence="5 6">
    <name type="scientific">Abyssalbus ytuae</name>
    <dbReference type="NCBI Taxonomy" id="2926907"/>
    <lineage>
        <taxon>Bacteria</taxon>
        <taxon>Pseudomonadati</taxon>
        <taxon>Bacteroidota</taxon>
        <taxon>Flavobacteriia</taxon>
        <taxon>Flavobacteriales</taxon>
        <taxon>Flavobacteriaceae</taxon>
        <taxon>Abyssalbus</taxon>
    </lineage>
</organism>
<dbReference type="PROSITE" id="PS51203">
    <property type="entry name" value="CS"/>
    <property type="match status" value="1"/>
</dbReference>
<feature type="domain" description="SHSP" evidence="3">
    <location>
        <begin position="29"/>
        <end position="144"/>
    </location>
</feature>
<keyword evidence="6" id="KW-1185">Reference proteome</keyword>
<evidence type="ECO:0000256" key="1">
    <source>
        <dbReference type="PROSITE-ProRule" id="PRU00285"/>
    </source>
</evidence>
<gene>
    <name evidence="5" type="ORF">MQE35_15070</name>
</gene>
<dbReference type="PANTHER" id="PTHR11527">
    <property type="entry name" value="HEAT-SHOCK PROTEIN 20 FAMILY MEMBER"/>
    <property type="match status" value="1"/>
</dbReference>